<comment type="caution">
    <text evidence="1">The sequence shown here is derived from an EMBL/GenBank/DDBJ whole genome shotgun (WGS) entry which is preliminary data.</text>
</comment>
<name>A0ACB7ZQU0_9AGAM</name>
<sequence length="196" mass="20775">MGVDGVVPIANASPSVLDAYMMSLFGLYVNAQTDNAAYESGSHPNFTMSPYQLENAVAQVAAEAIWMAGQFGAEGGGFSRSTGETSVMQYMLHWRLNINLAPSIVATLASLIAFILAIEVTGRTGTPRPGGSHTVKSASPLELLWLAAHMPGLTAGFKDVEKPTMNNLREAGMFNVCLKSNDAKVDDDLNKGLGVH</sequence>
<keyword evidence="2" id="KW-1185">Reference proteome</keyword>
<evidence type="ECO:0000313" key="2">
    <source>
        <dbReference type="Proteomes" id="UP000790377"/>
    </source>
</evidence>
<organism evidence="1 2">
    <name type="scientific">Hygrophoropsis aurantiaca</name>
    <dbReference type="NCBI Taxonomy" id="72124"/>
    <lineage>
        <taxon>Eukaryota</taxon>
        <taxon>Fungi</taxon>
        <taxon>Dikarya</taxon>
        <taxon>Basidiomycota</taxon>
        <taxon>Agaricomycotina</taxon>
        <taxon>Agaricomycetes</taxon>
        <taxon>Agaricomycetidae</taxon>
        <taxon>Boletales</taxon>
        <taxon>Coniophorineae</taxon>
        <taxon>Hygrophoropsidaceae</taxon>
        <taxon>Hygrophoropsis</taxon>
    </lineage>
</organism>
<evidence type="ECO:0000313" key="1">
    <source>
        <dbReference type="EMBL" id="KAH7903580.1"/>
    </source>
</evidence>
<proteinExistence type="predicted"/>
<reference evidence="1" key="1">
    <citation type="journal article" date="2021" name="New Phytol.">
        <title>Evolutionary innovations through gain and loss of genes in the ectomycorrhizal Boletales.</title>
        <authorList>
            <person name="Wu G."/>
            <person name="Miyauchi S."/>
            <person name="Morin E."/>
            <person name="Kuo A."/>
            <person name="Drula E."/>
            <person name="Varga T."/>
            <person name="Kohler A."/>
            <person name="Feng B."/>
            <person name="Cao Y."/>
            <person name="Lipzen A."/>
            <person name="Daum C."/>
            <person name="Hundley H."/>
            <person name="Pangilinan J."/>
            <person name="Johnson J."/>
            <person name="Barry K."/>
            <person name="LaButti K."/>
            <person name="Ng V."/>
            <person name="Ahrendt S."/>
            <person name="Min B."/>
            <person name="Choi I.G."/>
            <person name="Park H."/>
            <person name="Plett J.M."/>
            <person name="Magnuson J."/>
            <person name="Spatafora J.W."/>
            <person name="Nagy L.G."/>
            <person name="Henrissat B."/>
            <person name="Grigoriev I.V."/>
            <person name="Yang Z.L."/>
            <person name="Xu J."/>
            <person name="Martin F.M."/>
        </authorList>
    </citation>
    <scope>NUCLEOTIDE SEQUENCE</scope>
    <source>
        <strain evidence="1">ATCC 28755</strain>
    </source>
</reference>
<gene>
    <name evidence="1" type="ORF">BJ138DRAFT_1167935</name>
</gene>
<dbReference type="Proteomes" id="UP000790377">
    <property type="component" value="Unassembled WGS sequence"/>
</dbReference>
<protein>
    <submittedName>
        <fullName evidence="1">Uncharacterized protein</fullName>
    </submittedName>
</protein>
<dbReference type="EMBL" id="MU268878">
    <property type="protein sequence ID" value="KAH7903580.1"/>
    <property type="molecule type" value="Genomic_DNA"/>
</dbReference>
<accession>A0ACB7ZQU0</accession>